<dbReference type="Proteomes" id="UP000076584">
    <property type="component" value="Unassembled WGS sequence"/>
</dbReference>
<comment type="caution">
    <text evidence="1">The sequence shown here is derived from an EMBL/GenBank/DDBJ whole genome shotgun (WGS) entry which is preliminary data.</text>
</comment>
<reference evidence="1 2" key="1">
    <citation type="submission" date="2015-06" db="EMBL/GenBank/DDBJ databases">
        <title>Survival trade-offs in plant roots during colonization by closely related pathogenic and mutualistic fungi.</title>
        <authorList>
            <person name="Hacquard S."/>
            <person name="Kracher B."/>
            <person name="Hiruma K."/>
            <person name="Weinman A."/>
            <person name="Muench P."/>
            <person name="Garrido Oter R."/>
            <person name="Ver Loren van Themaat E."/>
            <person name="Dallerey J.-F."/>
            <person name="Damm U."/>
            <person name="Henrissat B."/>
            <person name="Lespinet O."/>
            <person name="Thon M."/>
            <person name="Kemen E."/>
            <person name="McHardy A.C."/>
            <person name="Schulze-Lefert P."/>
            <person name="O'Connell R.J."/>
        </authorList>
    </citation>
    <scope>NUCLEOTIDE SEQUENCE [LARGE SCALE GENOMIC DNA]</scope>
    <source>
        <strain evidence="1 2">MAFF 238704</strain>
    </source>
</reference>
<dbReference type="STRING" id="1573173.A0A167DC15"/>
<sequence length="174" mass="17664">MSAGAAYSSAVLVRTDQVGAVIRQVTSNTNSIRTRVGTVIGNLQGAVPSGITAPSGTSAAQPSVPTAEVLQVAQDLVRQCQALARTATSQLQTLQTQGSAVTDPAGKAAYTLAYTQASLALQIALSTVAAASSAAIDAVADTLENVNGIAERVRNVKFKLNPVLVVGVTPDVTF</sequence>
<gene>
    <name evidence="1" type="ORF">CI238_06388</name>
</gene>
<evidence type="ECO:0000313" key="1">
    <source>
        <dbReference type="EMBL" id="KZL83671.1"/>
    </source>
</evidence>
<evidence type="ECO:0000313" key="2">
    <source>
        <dbReference type="Proteomes" id="UP000076584"/>
    </source>
</evidence>
<protein>
    <submittedName>
        <fullName evidence="1">Uncharacterized protein</fullName>
    </submittedName>
</protein>
<accession>A0A167DC15</accession>
<dbReference type="AlphaFoldDB" id="A0A167DC15"/>
<keyword evidence="2" id="KW-1185">Reference proteome</keyword>
<proteinExistence type="predicted"/>
<dbReference type="EMBL" id="LFIW01001088">
    <property type="protein sequence ID" value="KZL83671.1"/>
    <property type="molecule type" value="Genomic_DNA"/>
</dbReference>
<organism evidence="1 2">
    <name type="scientific">Colletotrichum incanum</name>
    <name type="common">Soybean anthracnose fungus</name>
    <dbReference type="NCBI Taxonomy" id="1573173"/>
    <lineage>
        <taxon>Eukaryota</taxon>
        <taxon>Fungi</taxon>
        <taxon>Dikarya</taxon>
        <taxon>Ascomycota</taxon>
        <taxon>Pezizomycotina</taxon>
        <taxon>Sordariomycetes</taxon>
        <taxon>Hypocreomycetidae</taxon>
        <taxon>Glomerellales</taxon>
        <taxon>Glomerellaceae</taxon>
        <taxon>Colletotrichum</taxon>
        <taxon>Colletotrichum spaethianum species complex</taxon>
    </lineage>
</organism>
<name>A0A167DC15_COLIC</name>